<keyword evidence="1" id="KW-0472">Membrane</keyword>
<proteinExistence type="predicted"/>
<sequence length="79" mass="8985">MQNLGRASSNRNSLAYLQTVVIGNNGSMKQILMDKIYRGPYLNWGQHLLFTDSIILLLLCTSFQTLPRKTDTSKMYIST</sequence>
<dbReference type="Proteomes" id="UP000059680">
    <property type="component" value="Chromosome 4"/>
</dbReference>
<organism evidence="2 3">
    <name type="scientific">Oryza sativa subsp. japonica</name>
    <name type="common">Rice</name>
    <dbReference type="NCBI Taxonomy" id="39947"/>
    <lineage>
        <taxon>Eukaryota</taxon>
        <taxon>Viridiplantae</taxon>
        <taxon>Streptophyta</taxon>
        <taxon>Embryophyta</taxon>
        <taxon>Tracheophyta</taxon>
        <taxon>Spermatophyta</taxon>
        <taxon>Magnoliopsida</taxon>
        <taxon>Liliopsida</taxon>
        <taxon>Poales</taxon>
        <taxon>Poaceae</taxon>
        <taxon>BOP clade</taxon>
        <taxon>Oryzoideae</taxon>
        <taxon>Oryzeae</taxon>
        <taxon>Oryzinae</taxon>
        <taxon>Oryza</taxon>
        <taxon>Oryza sativa</taxon>
    </lineage>
</organism>
<feature type="transmembrane region" description="Helical" evidence="1">
    <location>
        <begin position="47"/>
        <end position="66"/>
    </location>
</feature>
<dbReference type="AlphaFoldDB" id="A0A0P0WCJ7"/>
<gene>
    <name evidence="2" type="ordered locus">Os04g0514900</name>
    <name evidence="2" type="ORF">OSNPB_040514900</name>
</gene>
<dbReference type="EMBL" id="AP014960">
    <property type="protein sequence ID" value="BAS90072.1"/>
    <property type="molecule type" value="Genomic_DNA"/>
</dbReference>
<dbReference type="Gramene" id="Os04t0514900-00">
    <property type="protein sequence ID" value="Os04t0514900-00"/>
    <property type="gene ID" value="Os04g0514900"/>
</dbReference>
<keyword evidence="1" id="KW-0812">Transmembrane</keyword>
<evidence type="ECO:0000313" key="3">
    <source>
        <dbReference type="Proteomes" id="UP000059680"/>
    </source>
</evidence>
<dbReference type="InParanoid" id="A0A0P0WCJ7"/>
<evidence type="ECO:0000313" key="2">
    <source>
        <dbReference type="EMBL" id="BAS90072.1"/>
    </source>
</evidence>
<reference evidence="2 3" key="3">
    <citation type="journal article" date="2013" name="Rice">
        <title>Improvement of the Oryza sativa Nipponbare reference genome using next generation sequence and optical map data.</title>
        <authorList>
            <person name="Kawahara Y."/>
            <person name="de la Bastide M."/>
            <person name="Hamilton J.P."/>
            <person name="Kanamori H."/>
            <person name="McCombie W.R."/>
            <person name="Ouyang S."/>
            <person name="Schwartz D.C."/>
            <person name="Tanaka T."/>
            <person name="Wu J."/>
            <person name="Zhou S."/>
            <person name="Childs K.L."/>
            <person name="Davidson R.M."/>
            <person name="Lin H."/>
            <person name="Quesada-Ocampo L."/>
            <person name="Vaillancourt B."/>
            <person name="Sakai H."/>
            <person name="Lee S.S."/>
            <person name="Kim J."/>
            <person name="Numa H."/>
            <person name="Itoh T."/>
            <person name="Buell C.R."/>
            <person name="Matsumoto T."/>
        </authorList>
    </citation>
    <scope>NUCLEOTIDE SEQUENCE [LARGE SCALE GENOMIC DNA]</scope>
    <source>
        <strain evidence="3">cv. Nipponbare</strain>
    </source>
</reference>
<reference evidence="3" key="1">
    <citation type="journal article" date="2005" name="Nature">
        <title>The map-based sequence of the rice genome.</title>
        <authorList>
            <consortium name="International rice genome sequencing project (IRGSP)"/>
            <person name="Matsumoto T."/>
            <person name="Wu J."/>
            <person name="Kanamori H."/>
            <person name="Katayose Y."/>
            <person name="Fujisawa M."/>
            <person name="Namiki N."/>
            <person name="Mizuno H."/>
            <person name="Yamamoto K."/>
            <person name="Antonio B.A."/>
            <person name="Baba T."/>
            <person name="Sakata K."/>
            <person name="Nagamura Y."/>
            <person name="Aoki H."/>
            <person name="Arikawa K."/>
            <person name="Arita K."/>
            <person name="Bito T."/>
            <person name="Chiden Y."/>
            <person name="Fujitsuka N."/>
            <person name="Fukunaka R."/>
            <person name="Hamada M."/>
            <person name="Harada C."/>
            <person name="Hayashi A."/>
            <person name="Hijishita S."/>
            <person name="Honda M."/>
            <person name="Hosokawa S."/>
            <person name="Ichikawa Y."/>
            <person name="Idonuma A."/>
            <person name="Iijima M."/>
            <person name="Ikeda M."/>
            <person name="Ikeno M."/>
            <person name="Ito K."/>
            <person name="Ito S."/>
            <person name="Ito T."/>
            <person name="Ito Y."/>
            <person name="Ito Y."/>
            <person name="Iwabuchi A."/>
            <person name="Kamiya K."/>
            <person name="Karasawa W."/>
            <person name="Kurita K."/>
            <person name="Katagiri S."/>
            <person name="Kikuta A."/>
            <person name="Kobayashi H."/>
            <person name="Kobayashi N."/>
            <person name="Machita K."/>
            <person name="Maehara T."/>
            <person name="Masukawa M."/>
            <person name="Mizubayashi T."/>
            <person name="Mukai Y."/>
            <person name="Nagasaki H."/>
            <person name="Nagata Y."/>
            <person name="Naito S."/>
            <person name="Nakashima M."/>
            <person name="Nakama Y."/>
            <person name="Nakamichi Y."/>
            <person name="Nakamura M."/>
            <person name="Meguro A."/>
            <person name="Negishi M."/>
            <person name="Ohta I."/>
            <person name="Ohta T."/>
            <person name="Okamoto M."/>
            <person name="Ono N."/>
            <person name="Saji S."/>
            <person name="Sakaguchi M."/>
            <person name="Sakai K."/>
            <person name="Shibata M."/>
            <person name="Shimokawa T."/>
            <person name="Song J."/>
            <person name="Takazaki Y."/>
            <person name="Terasawa K."/>
            <person name="Tsugane M."/>
            <person name="Tsuji K."/>
            <person name="Ueda S."/>
            <person name="Waki K."/>
            <person name="Yamagata H."/>
            <person name="Yamamoto M."/>
            <person name="Yamamoto S."/>
            <person name="Yamane H."/>
            <person name="Yoshiki S."/>
            <person name="Yoshihara R."/>
            <person name="Yukawa K."/>
            <person name="Zhong H."/>
            <person name="Yano M."/>
            <person name="Yuan Q."/>
            <person name="Ouyang S."/>
            <person name="Liu J."/>
            <person name="Jones K.M."/>
            <person name="Gansberger K."/>
            <person name="Moffat K."/>
            <person name="Hill J."/>
            <person name="Bera J."/>
            <person name="Fadrosh D."/>
            <person name="Jin S."/>
            <person name="Johri S."/>
            <person name="Kim M."/>
            <person name="Overton L."/>
            <person name="Reardon M."/>
            <person name="Tsitrin T."/>
            <person name="Vuong H."/>
            <person name="Weaver B."/>
            <person name="Ciecko A."/>
            <person name="Tallon L."/>
            <person name="Jackson J."/>
            <person name="Pai G."/>
            <person name="Aken S.V."/>
            <person name="Utterback T."/>
            <person name="Reidmuller S."/>
            <person name="Feldblyum T."/>
            <person name="Hsiao J."/>
            <person name="Zismann V."/>
            <person name="Iobst S."/>
            <person name="de Vazeille A.R."/>
            <person name="Buell C.R."/>
            <person name="Ying K."/>
            <person name="Li Y."/>
            <person name="Lu T."/>
            <person name="Huang Y."/>
            <person name="Zhao Q."/>
            <person name="Feng Q."/>
            <person name="Zhang L."/>
            <person name="Zhu J."/>
            <person name="Weng Q."/>
            <person name="Mu J."/>
            <person name="Lu Y."/>
            <person name="Fan D."/>
            <person name="Liu Y."/>
            <person name="Guan J."/>
            <person name="Zhang Y."/>
            <person name="Yu S."/>
            <person name="Liu X."/>
            <person name="Zhang Y."/>
            <person name="Hong G."/>
            <person name="Han B."/>
            <person name="Choisne N."/>
            <person name="Demange N."/>
            <person name="Orjeda G."/>
            <person name="Samain S."/>
            <person name="Cattolico L."/>
            <person name="Pelletier E."/>
            <person name="Couloux A."/>
            <person name="Segurens B."/>
            <person name="Wincker P."/>
            <person name="D'Hont A."/>
            <person name="Scarpelli C."/>
            <person name="Weissenbach J."/>
            <person name="Salanoubat M."/>
            <person name="Quetier F."/>
            <person name="Yu Y."/>
            <person name="Kim H.R."/>
            <person name="Rambo T."/>
            <person name="Currie J."/>
            <person name="Collura K."/>
            <person name="Luo M."/>
            <person name="Yang T."/>
            <person name="Ammiraju J.S.S."/>
            <person name="Engler F."/>
            <person name="Soderlund C."/>
            <person name="Wing R.A."/>
            <person name="Palmer L.E."/>
            <person name="de la Bastide M."/>
            <person name="Spiegel L."/>
            <person name="Nascimento L."/>
            <person name="Zutavern T."/>
            <person name="O'Shaughnessy A."/>
            <person name="Dike S."/>
            <person name="Dedhia N."/>
            <person name="Preston R."/>
            <person name="Balija V."/>
            <person name="McCombie W.R."/>
            <person name="Chow T."/>
            <person name="Chen H."/>
            <person name="Chung M."/>
            <person name="Chen C."/>
            <person name="Shaw J."/>
            <person name="Wu H."/>
            <person name="Hsiao K."/>
            <person name="Chao Y."/>
            <person name="Chu M."/>
            <person name="Cheng C."/>
            <person name="Hour A."/>
            <person name="Lee P."/>
            <person name="Lin S."/>
            <person name="Lin Y."/>
            <person name="Liou J."/>
            <person name="Liu S."/>
            <person name="Hsing Y."/>
            <person name="Raghuvanshi S."/>
            <person name="Mohanty A."/>
            <person name="Bharti A.K."/>
            <person name="Gaur A."/>
            <person name="Gupta V."/>
            <person name="Kumar D."/>
            <person name="Ravi V."/>
            <person name="Vij S."/>
            <person name="Kapur A."/>
            <person name="Khurana P."/>
            <person name="Khurana P."/>
            <person name="Khurana J.P."/>
            <person name="Tyagi A.K."/>
            <person name="Gaikwad K."/>
            <person name="Singh A."/>
            <person name="Dalal V."/>
            <person name="Srivastava S."/>
            <person name="Dixit A."/>
            <person name="Pal A.K."/>
            <person name="Ghazi I.A."/>
            <person name="Yadav M."/>
            <person name="Pandit A."/>
            <person name="Bhargava A."/>
            <person name="Sureshbabu K."/>
            <person name="Batra K."/>
            <person name="Sharma T.R."/>
            <person name="Mohapatra T."/>
            <person name="Singh N.K."/>
            <person name="Messing J."/>
            <person name="Nelson A.B."/>
            <person name="Fuks G."/>
            <person name="Kavchok S."/>
            <person name="Keizer G."/>
            <person name="Linton E."/>
            <person name="Llaca V."/>
            <person name="Song R."/>
            <person name="Tanyolac B."/>
            <person name="Young S."/>
            <person name="Ho-Il K."/>
            <person name="Hahn J.H."/>
            <person name="Sangsakoo G."/>
            <person name="Vanavichit A."/>
            <person name="de Mattos Luiz.A.T."/>
            <person name="Zimmer P.D."/>
            <person name="Malone G."/>
            <person name="Dellagostin O."/>
            <person name="de Oliveira A.C."/>
            <person name="Bevan M."/>
            <person name="Bancroft I."/>
            <person name="Minx P."/>
            <person name="Cordum H."/>
            <person name="Wilson R."/>
            <person name="Cheng Z."/>
            <person name="Jin W."/>
            <person name="Jiang J."/>
            <person name="Leong S.A."/>
            <person name="Iwama H."/>
            <person name="Gojobori T."/>
            <person name="Itoh T."/>
            <person name="Niimura Y."/>
            <person name="Fujii Y."/>
            <person name="Habara T."/>
            <person name="Sakai H."/>
            <person name="Sato Y."/>
            <person name="Wilson G."/>
            <person name="Kumar K."/>
            <person name="McCouch S."/>
            <person name="Juretic N."/>
            <person name="Hoen D."/>
            <person name="Wright S."/>
            <person name="Bruskiewich R."/>
            <person name="Bureau T."/>
            <person name="Miyao A."/>
            <person name="Hirochika H."/>
            <person name="Nishikawa T."/>
            <person name="Kadowaki K."/>
            <person name="Sugiura M."/>
            <person name="Burr B."/>
            <person name="Sasaki T."/>
        </authorList>
    </citation>
    <scope>NUCLEOTIDE SEQUENCE [LARGE SCALE GENOMIC DNA]</scope>
    <source>
        <strain evidence="3">cv. Nipponbare</strain>
    </source>
</reference>
<reference evidence="2 3" key="2">
    <citation type="journal article" date="2013" name="Plant Cell Physiol.">
        <title>Rice Annotation Project Database (RAP-DB): an integrative and interactive database for rice genomics.</title>
        <authorList>
            <person name="Sakai H."/>
            <person name="Lee S.S."/>
            <person name="Tanaka T."/>
            <person name="Numa H."/>
            <person name="Kim J."/>
            <person name="Kawahara Y."/>
            <person name="Wakimoto H."/>
            <person name="Yang C.C."/>
            <person name="Iwamoto M."/>
            <person name="Abe T."/>
            <person name="Yamada Y."/>
            <person name="Muto A."/>
            <person name="Inokuchi H."/>
            <person name="Ikemura T."/>
            <person name="Matsumoto T."/>
            <person name="Sasaki T."/>
            <person name="Itoh T."/>
        </authorList>
    </citation>
    <scope>NUCLEOTIDE SEQUENCE [LARGE SCALE GENOMIC DNA]</scope>
    <source>
        <strain evidence="3">cv. Nipponbare</strain>
    </source>
</reference>
<keyword evidence="1" id="KW-1133">Transmembrane helix</keyword>
<dbReference type="PaxDb" id="39947-A0A0P0WCJ7"/>
<name>A0A0P0WCJ7_ORYSJ</name>
<keyword evidence="3" id="KW-1185">Reference proteome</keyword>
<accession>A0A0P0WCJ7</accession>
<protein>
    <submittedName>
        <fullName evidence="2">Os04g0514900 protein</fullName>
    </submittedName>
</protein>
<evidence type="ECO:0000256" key="1">
    <source>
        <dbReference type="SAM" id="Phobius"/>
    </source>
</evidence>